<dbReference type="Proteomes" id="UP000001239">
    <property type="component" value="Segment"/>
</dbReference>
<protein>
    <submittedName>
        <fullName evidence="1">Uncharacterized protein</fullName>
    </submittedName>
</protein>
<reference evidence="1 2" key="2">
    <citation type="journal article" date="2003" name="Res. Microbiol.">
        <title>Myoviridae bacteriophages of Pseudomonas aeruginosa: a long and complex evolutionary pathway.</title>
        <authorList>
            <person name="Krylov V.N."/>
            <person name="Pleteneva E.A."/>
            <person name="Bourkalsteva M.V."/>
            <person name="Shaburova O.V."/>
            <person name="Volckaert G."/>
            <person name="Sykilinda N.N."/>
            <person name="Kurochkina L.P."/>
            <person name="Mesyanzhinov V.V."/>
        </authorList>
    </citation>
    <scope>NUCLEOTIDE SEQUENCE [LARGE SCALE GENOMIC DNA]</scope>
</reference>
<dbReference type="RefSeq" id="YP_418068.1">
    <property type="nucleotide sequence ID" value="NC_007623.1"/>
</dbReference>
<dbReference type="GeneID" id="5176642"/>
<reference evidence="1 2" key="1">
    <citation type="journal article" date="2002" name="Genetika">
        <title>Phenogenetic characterization of a group of giant Phi KZ-like bacteriophages of Pseudomonas aeruginosa].</title>
        <authorList>
            <person name="Burkal'tseva M.V."/>
            <person name="Krylov V.N."/>
            <person name="Pleteneva E.A."/>
            <person name="Shaburova O.V."/>
            <person name="Krylov S.V."/>
            <person name="Volckaert G."/>
            <person name="Sykilinda N.N."/>
            <person name="Kurochkina L.P."/>
            <person name="Mesyanzhinov V.V."/>
        </authorList>
    </citation>
    <scope>NUCLEOTIDE SEQUENCE [LARGE SCALE GENOMIC DNA]</scope>
</reference>
<organism evidence="1 2">
    <name type="scientific">Pseudomonas phage EL</name>
    <dbReference type="NCBI Taxonomy" id="273133"/>
    <lineage>
        <taxon>Viruses</taxon>
        <taxon>Duplodnaviria</taxon>
        <taxon>Heunggongvirae</taxon>
        <taxon>Uroviricota</taxon>
        <taxon>Caudoviricetes</taxon>
        <taxon>Chimalliviridae</taxon>
        <taxon>Elvirus</taxon>
        <taxon>Elvirus EL</taxon>
    </lineage>
</organism>
<reference evidence="1 2" key="4">
    <citation type="journal article" date="2005" name="J. Mol. Biol.">
        <title>Genome comparison of Pseudomonas aeruginosa large phages.</title>
        <authorList>
            <person name="Hertveldt K."/>
            <person name="Lavigne R."/>
            <person name="Pleteneva E."/>
            <person name="Sernova N."/>
            <person name="Kurochkina L."/>
            <person name="Korchevskii R."/>
            <person name="Robben J."/>
            <person name="Mesyanzhinov V."/>
            <person name="Krylov V.N."/>
            <person name="Volckaert G."/>
        </authorList>
    </citation>
    <scope>NUCLEOTIDE SEQUENCE</scope>
</reference>
<keyword evidence="2" id="KW-1185">Reference proteome</keyword>
<dbReference type="KEGG" id="vg:5176642"/>
<name>Q2Z146_9CAUD</name>
<proteinExistence type="predicted"/>
<reference evidence="1 2" key="3">
    <citation type="journal article" date="2004" name="Bioinformatics">
        <title>PHIRE, a deterministic approach to reveal regulatory elements in bacteriophage genomes.</title>
        <authorList>
            <person name="Lavigne R."/>
            <person name="Sun W.D."/>
            <person name="Volckaert G."/>
        </authorList>
    </citation>
    <scope>NUCLEOTIDE SEQUENCE [LARGE SCALE GENOMIC DNA]</scope>
</reference>
<dbReference type="EMBL" id="AJ697969">
    <property type="protein sequence ID" value="CAG27129.1"/>
    <property type="molecule type" value="Genomic_DNA"/>
</dbReference>
<evidence type="ECO:0000313" key="2">
    <source>
        <dbReference type="Proteomes" id="UP000001239"/>
    </source>
</evidence>
<sequence length="478" mass="53649">MHETNELNKLYEAMCLSWGAQVKEQGRLVFMIDGEEFPLRIDGMTLHLPLSEVLDGNCVDKVFFHPACENIVSKETEVFKIIRRMTCMKLLDTFRRIPMVLFTVAGHKPKSTWNQRIHDMLEPLKGAKRAVRDELNALFSRMHVEVEENGLDNRFIHFKVSKGGGTSKTTGQRIYYKTRPEFPFYTEIVRRLARSDGQSDNQTIEINNHTVSRAALRLAAHIFQNVLPAVNSPSDYEFESTSPVASRLVSYMGCYAEIADQLNKIQNTFRSDFDKAGLYPIDLSWTERLEELPDIYRQVPVLDYNSHNTHDEVQHQAVSRNDMGGLLSVTSTNQQGVSQHQSQPQHVAGMSGDYDVSPPQMQAGDRYVRTEIDYVGQRVLHHAVNQTTNNPVVYICSRKGNFLQRSETNMMLQQMGMLGGMGGMMGGTMLANGMVQLPNGMIVNPQMMGGVSMPTPTAAPSVYPDAGMGFDLGAPGIF</sequence>
<evidence type="ECO:0000313" key="1">
    <source>
        <dbReference type="EMBL" id="CAG27129.1"/>
    </source>
</evidence>
<dbReference type="OrthoDB" id="4490at10239"/>
<accession>Q2Z146</accession>